<keyword evidence="3" id="KW-0050">Antiport</keyword>
<feature type="transmembrane region" description="Helical" evidence="10">
    <location>
        <begin position="196"/>
        <end position="215"/>
    </location>
</feature>
<keyword evidence="5 10" id="KW-0812">Transmembrane</keyword>
<feature type="transmembrane region" description="Helical" evidence="10">
    <location>
        <begin position="415"/>
        <end position="434"/>
    </location>
</feature>
<feature type="transmembrane region" description="Helical" evidence="10">
    <location>
        <begin position="96"/>
        <end position="116"/>
    </location>
</feature>
<dbReference type="EMBL" id="JAVDQD010000002">
    <property type="protein sequence ID" value="MDR6239306.1"/>
    <property type="molecule type" value="Genomic_DNA"/>
</dbReference>
<evidence type="ECO:0000256" key="4">
    <source>
        <dbReference type="ARBA" id="ARBA00022475"/>
    </source>
</evidence>
<evidence type="ECO:0000256" key="3">
    <source>
        <dbReference type="ARBA" id="ARBA00022449"/>
    </source>
</evidence>
<gene>
    <name evidence="11" type="ORF">HNQ88_002343</name>
</gene>
<dbReference type="PIRSF" id="PIRSF006603">
    <property type="entry name" value="DinF"/>
    <property type="match status" value="1"/>
</dbReference>
<feature type="transmembrane region" description="Helical" evidence="10">
    <location>
        <begin position="242"/>
        <end position="265"/>
    </location>
</feature>
<proteinExistence type="predicted"/>
<evidence type="ECO:0000256" key="9">
    <source>
        <dbReference type="ARBA" id="ARBA00031636"/>
    </source>
</evidence>
<evidence type="ECO:0000256" key="7">
    <source>
        <dbReference type="ARBA" id="ARBA00023065"/>
    </source>
</evidence>
<evidence type="ECO:0000256" key="2">
    <source>
        <dbReference type="ARBA" id="ARBA00022448"/>
    </source>
</evidence>
<accession>A0AAE4BS23</accession>
<feature type="transmembrane region" description="Helical" evidence="10">
    <location>
        <begin position="277"/>
        <end position="301"/>
    </location>
</feature>
<keyword evidence="8 10" id="KW-0472">Membrane</keyword>
<dbReference type="Proteomes" id="UP001185092">
    <property type="component" value="Unassembled WGS sequence"/>
</dbReference>
<feature type="transmembrane region" description="Helical" evidence="10">
    <location>
        <begin position="358"/>
        <end position="379"/>
    </location>
</feature>
<dbReference type="Pfam" id="PF01554">
    <property type="entry name" value="MatE"/>
    <property type="match status" value="2"/>
</dbReference>
<comment type="caution">
    <text evidence="11">The sequence shown here is derived from an EMBL/GenBank/DDBJ whole genome shotgun (WGS) entry which is preliminary data.</text>
</comment>
<dbReference type="GO" id="GO:0005886">
    <property type="term" value="C:plasma membrane"/>
    <property type="evidence" value="ECO:0007669"/>
    <property type="project" value="UniProtKB-SubCell"/>
</dbReference>
<keyword evidence="7" id="KW-0406">Ion transport</keyword>
<protein>
    <recommendedName>
        <fullName evidence="9">Multidrug-efflux transporter</fullName>
    </recommendedName>
</protein>
<sequence length="467" mass="50978">MKNLSENKPIRKELLSMIAPASFGMLLTFLFQLVDTYFIGKLGTNELAAIGFSYPVYLLIVSLFMGLASGISAAVGKAIGEKNLNKAKFLTTISQFSFMIVTVVIGTLGYFSISFVFQMLGADHNAIILISDYMEIIYIGMFALVGTLIGNAALMAKGVMVKSTIIMAIGGVCNLALDYLLIFGIGPFPIMELQGAALATVISWGVTFILMTILLHKENLWSIYELLLFSQMKSALSEILKIGMPAVVAQILNPVAITVITALVANYGEKAVAAYGIAVRIESLGLTGILALSVIMTPLVAQNYGAKLKERLDQIIIYAGKLNVYWSIAFYILLIAFSTSITSIFSNDPVVINHTANYFYIVGISFMAYGLTLSTTSFFNGVYQPNTSLRLTLIKSLVLTIPFAFLGSWINIESIWIGITLANFAGLIVADKALKKWKLENQSELIGINRILAYKDDFKILAKIAKR</sequence>
<dbReference type="GO" id="GO:0042910">
    <property type="term" value="F:xenobiotic transmembrane transporter activity"/>
    <property type="evidence" value="ECO:0007669"/>
    <property type="project" value="InterPro"/>
</dbReference>
<dbReference type="InterPro" id="IPR050222">
    <property type="entry name" value="MATE_MdtK"/>
</dbReference>
<feature type="transmembrane region" description="Helical" evidence="10">
    <location>
        <begin position="166"/>
        <end position="190"/>
    </location>
</feature>
<feature type="transmembrane region" description="Helical" evidence="10">
    <location>
        <begin position="14"/>
        <end position="34"/>
    </location>
</feature>
<feature type="transmembrane region" description="Helical" evidence="10">
    <location>
        <begin position="54"/>
        <end position="75"/>
    </location>
</feature>
<dbReference type="GO" id="GO:0006811">
    <property type="term" value="P:monoatomic ion transport"/>
    <property type="evidence" value="ECO:0007669"/>
    <property type="project" value="UniProtKB-KW"/>
</dbReference>
<feature type="transmembrane region" description="Helical" evidence="10">
    <location>
        <begin position="322"/>
        <end position="346"/>
    </location>
</feature>
<keyword evidence="12" id="KW-1185">Reference proteome</keyword>
<keyword evidence="6 10" id="KW-1133">Transmembrane helix</keyword>
<dbReference type="RefSeq" id="WP_309938918.1">
    <property type="nucleotide sequence ID" value="NZ_AP025305.1"/>
</dbReference>
<evidence type="ECO:0000256" key="5">
    <source>
        <dbReference type="ARBA" id="ARBA00022692"/>
    </source>
</evidence>
<keyword evidence="2" id="KW-0813">Transport</keyword>
<dbReference type="AlphaFoldDB" id="A0AAE4BS23"/>
<dbReference type="PANTHER" id="PTHR43298:SF2">
    <property type="entry name" value="FMN_FAD EXPORTER YEEO-RELATED"/>
    <property type="match status" value="1"/>
</dbReference>
<dbReference type="GO" id="GO:0015297">
    <property type="term" value="F:antiporter activity"/>
    <property type="evidence" value="ECO:0007669"/>
    <property type="project" value="UniProtKB-KW"/>
</dbReference>
<evidence type="ECO:0000313" key="12">
    <source>
        <dbReference type="Proteomes" id="UP001185092"/>
    </source>
</evidence>
<name>A0AAE4BS23_9BACT</name>
<evidence type="ECO:0000256" key="10">
    <source>
        <dbReference type="SAM" id="Phobius"/>
    </source>
</evidence>
<dbReference type="PANTHER" id="PTHR43298">
    <property type="entry name" value="MULTIDRUG RESISTANCE PROTEIN NORM-RELATED"/>
    <property type="match status" value="1"/>
</dbReference>
<feature type="transmembrane region" description="Helical" evidence="10">
    <location>
        <begin position="136"/>
        <end position="154"/>
    </location>
</feature>
<comment type="subcellular location">
    <subcellularLocation>
        <location evidence="1">Cell membrane</location>
        <topology evidence="1">Multi-pass membrane protein</topology>
    </subcellularLocation>
</comment>
<keyword evidence="4" id="KW-1003">Cell membrane</keyword>
<feature type="transmembrane region" description="Helical" evidence="10">
    <location>
        <begin position="391"/>
        <end position="409"/>
    </location>
</feature>
<dbReference type="NCBIfam" id="TIGR00797">
    <property type="entry name" value="matE"/>
    <property type="match status" value="1"/>
</dbReference>
<dbReference type="InterPro" id="IPR002528">
    <property type="entry name" value="MATE_fam"/>
</dbReference>
<evidence type="ECO:0000313" key="11">
    <source>
        <dbReference type="EMBL" id="MDR6239306.1"/>
    </source>
</evidence>
<evidence type="ECO:0000256" key="6">
    <source>
        <dbReference type="ARBA" id="ARBA00022989"/>
    </source>
</evidence>
<evidence type="ECO:0000256" key="8">
    <source>
        <dbReference type="ARBA" id="ARBA00023136"/>
    </source>
</evidence>
<dbReference type="InterPro" id="IPR048279">
    <property type="entry name" value="MdtK-like"/>
</dbReference>
<organism evidence="11 12">
    <name type="scientific">Aureibacter tunicatorum</name>
    <dbReference type="NCBI Taxonomy" id="866807"/>
    <lineage>
        <taxon>Bacteria</taxon>
        <taxon>Pseudomonadati</taxon>
        <taxon>Bacteroidota</taxon>
        <taxon>Cytophagia</taxon>
        <taxon>Cytophagales</taxon>
        <taxon>Persicobacteraceae</taxon>
        <taxon>Aureibacter</taxon>
    </lineage>
</organism>
<reference evidence="11" key="1">
    <citation type="submission" date="2023-07" db="EMBL/GenBank/DDBJ databases">
        <title>Genomic Encyclopedia of Type Strains, Phase IV (KMG-IV): sequencing the most valuable type-strain genomes for metagenomic binning, comparative biology and taxonomic classification.</title>
        <authorList>
            <person name="Goeker M."/>
        </authorList>
    </citation>
    <scope>NUCLEOTIDE SEQUENCE</scope>
    <source>
        <strain evidence="11">DSM 26174</strain>
    </source>
</reference>
<evidence type="ECO:0000256" key="1">
    <source>
        <dbReference type="ARBA" id="ARBA00004651"/>
    </source>
</evidence>